<dbReference type="AlphaFoldDB" id="A0A2H9PD94"/>
<dbReference type="EMBL" id="PFMS01000002">
    <property type="protein sequence ID" value="PIZ17435.1"/>
    <property type="molecule type" value="Genomic_DNA"/>
</dbReference>
<evidence type="ECO:0000313" key="2">
    <source>
        <dbReference type="EMBL" id="PIZ17435.1"/>
    </source>
</evidence>
<gene>
    <name evidence="2" type="ORF">COY51_00075</name>
</gene>
<dbReference type="PANTHER" id="PTHR46211">
    <property type="entry name" value="GLYCEROPHOSPHORYL DIESTER PHOSPHODIESTERASE"/>
    <property type="match status" value="1"/>
</dbReference>
<organism evidence="2 3">
    <name type="scientific">Candidatus Desantisbacteria bacterium CG_4_10_14_0_8_um_filter_39_17</name>
    <dbReference type="NCBI Taxonomy" id="1974542"/>
    <lineage>
        <taxon>Bacteria</taxon>
        <taxon>Candidatus Desantisiibacteriota</taxon>
    </lineage>
</organism>
<feature type="domain" description="GP-PDE" evidence="1">
    <location>
        <begin position="4"/>
        <end position="251"/>
    </location>
</feature>
<protein>
    <recommendedName>
        <fullName evidence="1">GP-PDE domain-containing protein</fullName>
    </recommendedName>
</protein>
<evidence type="ECO:0000313" key="3">
    <source>
        <dbReference type="Proteomes" id="UP000234145"/>
    </source>
</evidence>
<reference evidence="3" key="1">
    <citation type="submission" date="2017-09" db="EMBL/GenBank/DDBJ databases">
        <title>Depth-based differentiation of microbial function through sediment-hosted aquifers and enrichment of novel symbionts in the deep terrestrial subsurface.</title>
        <authorList>
            <person name="Probst A.J."/>
            <person name="Ladd B."/>
            <person name="Jarett J.K."/>
            <person name="Geller-Mcgrath D.E."/>
            <person name="Sieber C.M.K."/>
            <person name="Emerson J.B."/>
            <person name="Anantharaman K."/>
            <person name="Thomas B.C."/>
            <person name="Malmstrom R."/>
            <person name="Stieglmeier M."/>
            <person name="Klingl A."/>
            <person name="Woyke T."/>
            <person name="Ryan C.M."/>
            <person name="Banfield J.F."/>
        </authorList>
    </citation>
    <scope>NUCLEOTIDE SEQUENCE [LARGE SCALE GENOMIC DNA]</scope>
</reference>
<dbReference type="PANTHER" id="PTHR46211:SF14">
    <property type="entry name" value="GLYCEROPHOSPHODIESTER PHOSPHODIESTERASE"/>
    <property type="match status" value="1"/>
</dbReference>
<accession>A0A2H9PD94</accession>
<dbReference type="SUPFAM" id="SSF51695">
    <property type="entry name" value="PLC-like phosphodiesterases"/>
    <property type="match status" value="1"/>
</dbReference>
<dbReference type="GO" id="GO:0008081">
    <property type="term" value="F:phosphoric diester hydrolase activity"/>
    <property type="evidence" value="ECO:0007669"/>
    <property type="project" value="InterPro"/>
</dbReference>
<dbReference type="Proteomes" id="UP000234145">
    <property type="component" value="Unassembled WGS sequence"/>
</dbReference>
<dbReference type="Pfam" id="PF03009">
    <property type="entry name" value="GDPD"/>
    <property type="match status" value="1"/>
</dbReference>
<sequence>MNKVKVVAHRGDPSFAPENTIPAIKMAVELGVDMIEFDVQMTKDRKFVLMHDGTVDSTTDGTGKVCHLTLKEIKALRAINSIIPDENLKWFKMKLQESEVPTLEEVLEVIPAPVQLNVHLKVLGPSVEGISEERLANVFKNRKELKERTFIAVDTVKGLEKIRRVDRYLNFILLEGQQNAKNYVSLCRSLGIKLLQPDRDLVSREFMDEVHVNGMRANVFWADTEKDIEYFISCGIDGILTNFPQRMIKLLSRK</sequence>
<dbReference type="InterPro" id="IPR030395">
    <property type="entry name" value="GP_PDE_dom"/>
</dbReference>
<dbReference type="PROSITE" id="PS51704">
    <property type="entry name" value="GP_PDE"/>
    <property type="match status" value="1"/>
</dbReference>
<dbReference type="InterPro" id="IPR017946">
    <property type="entry name" value="PLC-like_Pdiesterase_TIM-brl"/>
</dbReference>
<evidence type="ECO:0000259" key="1">
    <source>
        <dbReference type="PROSITE" id="PS51704"/>
    </source>
</evidence>
<comment type="caution">
    <text evidence="2">The sequence shown here is derived from an EMBL/GenBank/DDBJ whole genome shotgun (WGS) entry which is preliminary data.</text>
</comment>
<proteinExistence type="predicted"/>
<name>A0A2H9PD94_9BACT</name>
<dbReference type="Gene3D" id="3.20.20.190">
    <property type="entry name" value="Phosphatidylinositol (PI) phosphodiesterase"/>
    <property type="match status" value="1"/>
</dbReference>
<dbReference type="GO" id="GO:0006629">
    <property type="term" value="P:lipid metabolic process"/>
    <property type="evidence" value="ECO:0007669"/>
    <property type="project" value="InterPro"/>
</dbReference>